<reference evidence="2" key="1">
    <citation type="journal article" date="2020" name="Appl. Environ. Microbiol.">
        <title>Medium-Chain Fatty Acid Synthesis by 'Candidatus Weimeria bifida' gen. nov., sp. nov., and 'Candidatus Pseudoramibacter fermentans' sp. nov.</title>
        <authorList>
            <person name="Scarborough M.J."/>
            <person name="Myers K.S."/>
            <person name="Donohue T.J."/>
            <person name="Noguera D.R."/>
        </authorList>
    </citation>
    <scope>NUCLEOTIDE SEQUENCE</scope>
    <source>
        <strain evidence="2">EUB1.1</strain>
    </source>
</reference>
<protein>
    <submittedName>
        <fullName evidence="2">Uncharacterized protein</fullName>
    </submittedName>
</protein>
<dbReference type="AlphaFoldDB" id="A0A6L5GTN4"/>
<feature type="transmembrane region" description="Helical" evidence="1">
    <location>
        <begin position="12"/>
        <end position="34"/>
    </location>
</feature>
<organism evidence="2 3">
    <name type="scientific">Candidatus Pseudoramibacter fermentans</name>
    <dbReference type="NCBI Taxonomy" id="2594427"/>
    <lineage>
        <taxon>Bacteria</taxon>
        <taxon>Bacillati</taxon>
        <taxon>Bacillota</taxon>
        <taxon>Clostridia</taxon>
        <taxon>Eubacteriales</taxon>
        <taxon>Eubacteriaceae</taxon>
        <taxon>Pseudoramibacter</taxon>
    </lineage>
</organism>
<accession>A0A6L5GTN4</accession>
<sequence>MTALKRHGTFIDFLVIVMLLLAWPMGVILMWAYTPWSRSVKIAITVCLALLTILTVNSVCYFRIMPS</sequence>
<evidence type="ECO:0000256" key="1">
    <source>
        <dbReference type="SAM" id="Phobius"/>
    </source>
</evidence>
<name>A0A6L5GTN4_9FIRM</name>
<keyword evidence="1" id="KW-0812">Transmembrane</keyword>
<dbReference type="Proteomes" id="UP000473648">
    <property type="component" value="Unassembled WGS sequence"/>
</dbReference>
<keyword evidence="3" id="KW-1185">Reference proteome</keyword>
<comment type="caution">
    <text evidence="2">The sequence shown here is derived from an EMBL/GenBank/DDBJ whole genome shotgun (WGS) entry which is preliminary data.</text>
</comment>
<dbReference type="EMBL" id="VOGB01000005">
    <property type="protein sequence ID" value="MQM73639.1"/>
    <property type="molecule type" value="Genomic_DNA"/>
</dbReference>
<feature type="transmembrane region" description="Helical" evidence="1">
    <location>
        <begin position="40"/>
        <end position="62"/>
    </location>
</feature>
<keyword evidence="1" id="KW-1133">Transmembrane helix</keyword>
<gene>
    <name evidence="2" type="ORF">FRC53_09560</name>
</gene>
<evidence type="ECO:0000313" key="3">
    <source>
        <dbReference type="Proteomes" id="UP000473648"/>
    </source>
</evidence>
<keyword evidence="1" id="KW-0472">Membrane</keyword>
<proteinExistence type="predicted"/>
<evidence type="ECO:0000313" key="2">
    <source>
        <dbReference type="EMBL" id="MQM73639.1"/>
    </source>
</evidence>